<dbReference type="AlphaFoldDB" id="A0A2M9CX63"/>
<dbReference type="Pfam" id="PF11306">
    <property type="entry name" value="DUF3108"/>
    <property type="match status" value="1"/>
</dbReference>
<keyword evidence="2" id="KW-1185">Reference proteome</keyword>
<dbReference type="InterPro" id="IPR021457">
    <property type="entry name" value="DUF3108"/>
</dbReference>
<reference evidence="1 2" key="1">
    <citation type="submission" date="2017-11" db="EMBL/GenBank/DDBJ databases">
        <title>Genomic Encyclopedia of Archaeal and Bacterial Type Strains, Phase II (KMG-II): From Individual Species to Whole Genera.</title>
        <authorList>
            <person name="Goeker M."/>
        </authorList>
    </citation>
    <scope>NUCLEOTIDE SEQUENCE [LARGE SCALE GENOMIC DNA]</scope>
    <source>
        <strain evidence="1 2">DSM 27268</strain>
    </source>
</reference>
<gene>
    <name evidence="1" type="ORF">BXY57_2099</name>
</gene>
<name>A0A2M9CX63_9BACT</name>
<proteinExistence type="predicted"/>
<comment type="caution">
    <text evidence="1">The sequence shown here is derived from an EMBL/GenBank/DDBJ whole genome shotgun (WGS) entry which is preliminary data.</text>
</comment>
<organism evidence="1 2">
    <name type="scientific">Thermoflavifilum aggregans</name>
    <dbReference type="NCBI Taxonomy" id="454188"/>
    <lineage>
        <taxon>Bacteria</taxon>
        <taxon>Pseudomonadati</taxon>
        <taxon>Bacteroidota</taxon>
        <taxon>Chitinophagia</taxon>
        <taxon>Chitinophagales</taxon>
        <taxon>Chitinophagaceae</taxon>
        <taxon>Thermoflavifilum</taxon>
    </lineage>
</organism>
<evidence type="ECO:0000313" key="1">
    <source>
        <dbReference type="EMBL" id="PJJ76479.1"/>
    </source>
</evidence>
<accession>A0A2M9CX63</accession>
<sequence>MFILLLTVQLLNMHSTDSIPIVTPDDGIVTGEHIPAYHNRWEMSAVYPDGTVAHRGFWNDEIFFDTDSSGREILHRKQVVEYPDQVSVQEEEVYRDNLQHKQLIIGQRNEEPHTRIFYENKKIFGKKLFRVEGLMHMDQIPVSFSYELPCPVFDWHLWGILIAGFPLKVGYSVRFLAHESYSYLPGDFRWFTLRVNDVETIDGGKWGQVICYVVEVKAEVNWKIWIATDKSIAPVQQIRIDQPDGAQFWWKPAKK</sequence>
<evidence type="ECO:0008006" key="3">
    <source>
        <dbReference type="Google" id="ProtNLM"/>
    </source>
</evidence>
<protein>
    <recommendedName>
        <fullName evidence="3">DUF3108 domain-containing protein</fullName>
    </recommendedName>
</protein>
<dbReference type="EMBL" id="PGFG01000001">
    <property type="protein sequence ID" value="PJJ76479.1"/>
    <property type="molecule type" value="Genomic_DNA"/>
</dbReference>
<evidence type="ECO:0000313" key="2">
    <source>
        <dbReference type="Proteomes" id="UP000230000"/>
    </source>
</evidence>
<dbReference type="Proteomes" id="UP000230000">
    <property type="component" value="Unassembled WGS sequence"/>
</dbReference>